<dbReference type="Proteomes" id="UP000030153">
    <property type="component" value="Unassembled WGS sequence"/>
</dbReference>
<dbReference type="AlphaFoldDB" id="A0A0A2V069"/>
<dbReference type="PROSITE" id="PS51892">
    <property type="entry name" value="SUBTILASE"/>
    <property type="match status" value="1"/>
</dbReference>
<dbReference type="PROSITE" id="PS00136">
    <property type="entry name" value="SUBTILASE_ASP"/>
    <property type="match status" value="1"/>
</dbReference>
<dbReference type="PANTHER" id="PTHR43399:SF4">
    <property type="entry name" value="CELL WALL-ASSOCIATED PROTEASE"/>
    <property type="match status" value="1"/>
</dbReference>
<dbReference type="PANTHER" id="PTHR43399">
    <property type="entry name" value="SUBTILISIN-RELATED"/>
    <property type="match status" value="1"/>
</dbReference>
<keyword evidence="4 5" id="KW-0720">Serine protease</keyword>
<comment type="caution">
    <text evidence="8">The sequence shown here is derived from an EMBL/GenBank/DDBJ whole genome shotgun (WGS) entry which is preliminary data.</text>
</comment>
<dbReference type="GO" id="GO:0004252">
    <property type="term" value="F:serine-type endopeptidase activity"/>
    <property type="evidence" value="ECO:0007669"/>
    <property type="project" value="UniProtKB-UniRule"/>
</dbReference>
<dbReference type="Gene3D" id="3.40.50.200">
    <property type="entry name" value="Peptidase S8/S53 domain"/>
    <property type="match status" value="1"/>
</dbReference>
<feature type="active site" description="Charge relay system" evidence="5">
    <location>
        <position position="83"/>
    </location>
</feature>
<dbReference type="Pfam" id="PF00082">
    <property type="entry name" value="Peptidase_S8"/>
    <property type="match status" value="1"/>
</dbReference>
<evidence type="ECO:0000256" key="3">
    <source>
        <dbReference type="ARBA" id="ARBA00022801"/>
    </source>
</evidence>
<feature type="active site" description="Charge relay system" evidence="5">
    <location>
        <position position="247"/>
    </location>
</feature>
<sequence>MSNMKLIPFHLQELLELRDEAPRGIEMIGADTLWKEGIEGEGSVVAVIDSGCQIDHPDLENSIIGWHNFTNGSRRDVTDENGHGTHVAGTIAASLNRKGVAGVAPKSKLLILKAFDANGETSYQTIIQAIQYATKWRGPRGEKVRIISMSFGGSRDYSLLHKSIKRAVEQNILVVCAAGNQGDGNARTTEQMYPGFYKEVVQVGAIDYEGQMADFTNTNDEIDLVAPGVDIISTYPGNRYAKLSGTSMATPHVAGAAALLLEKGNKEFERTLTEPELYALLVKHTRDLGLPKSVEGNGLIDLRR</sequence>
<accession>A0A0A2V069</accession>
<dbReference type="PROSITE" id="PS00137">
    <property type="entry name" value="SUBTILASE_HIS"/>
    <property type="match status" value="1"/>
</dbReference>
<keyword evidence="9" id="KW-1185">Reference proteome</keyword>
<evidence type="ECO:0000313" key="9">
    <source>
        <dbReference type="Proteomes" id="UP000030153"/>
    </source>
</evidence>
<evidence type="ECO:0000256" key="2">
    <source>
        <dbReference type="ARBA" id="ARBA00022670"/>
    </source>
</evidence>
<proteinExistence type="inferred from homology"/>
<dbReference type="InterPro" id="IPR022398">
    <property type="entry name" value="Peptidase_S8_His-AS"/>
</dbReference>
<evidence type="ECO:0000313" key="8">
    <source>
        <dbReference type="EMBL" id="KGP92211.1"/>
    </source>
</evidence>
<dbReference type="PRINTS" id="PR00723">
    <property type="entry name" value="SUBTILISIN"/>
</dbReference>
<dbReference type="PROSITE" id="PS00138">
    <property type="entry name" value="SUBTILASE_SER"/>
    <property type="match status" value="1"/>
</dbReference>
<dbReference type="InterPro" id="IPR000209">
    <property type="entry name" value="Peptidase_S8/S53_dom"/>
</dbReference>
<evidence type="ECO:0000256" key="4">
    <source>
        <dbReference type="ARBA" id="ARBA00022825"/>
    </source>
</evidence>
<protein>
    <submittedName>
        <fullName evidence="8">Serine protease</fullName>
    </submittedName>
</protein>
<reference evidence="8 9" key="1">
    <citation type="submission" date="2013-08" db="EMBL/GenBank/DDBJ databases">
        <title>Genome of Pontibacillus chungwhensis.</title>
        <authorList>
            <person name="Wang Q."/>
            <person name="Wang G."/>
        </authorList>
    </citation>
    <scope>NUCLEOTIDE SEQUENCE [LARGE SCALE GENOMIC DNA]</scope>
    <source>
        <strain evidence="8 9">BH030062</strain>
    </source>
</reference>
<dbReference type="InterPro" id="IPR034202">
    <property type="entry name" value="Subtilisin_Carlsberg-like"/>
</dbReference>
<dbReference type="InterPro" id="IPR036852">
    <property type="entry name" value="Peptidase_S8/S53_dom_sf"/>
</dbReference>
<evidence type="ECO:0000256" key="5">
    <source>
        <dbReference type="PROSITE-ProRule" id="PRU01240"/>
    </source>
</evidence>
<dbReference type="EMBL" id="AVBG01000003">
    <property type="protein sequence ID" value="KGP92211.1"/>
    <property type="molecule type" value="Genomic_DNA"/>
</dbReference>
<evidence type="ECO:0000259" key="7">
    <source>
        <dbReference type="Pfam" id="PF00082"/>
    </source>
</evidence>
<dbReference type="InterPro" id="IPR023828">
    <property type="entry name" value="Peptidase_S8_Ser-AS"/>
</dbReference>
<dbReference type="InterPro" id="IPR015500">
    <property type="entry name" value="Peptidase_S8_subtilisin-rel"/>
</dbReference>
<organism evidence="8 9">
    <name type="scientific">Pontibacillus chungwhensis BH030062</name>
    <dbReference type="NCBI Taxonomy" id="1385513"/>
    <lineage>
        <taxon>Bacteria</taxon>
        <taxon>Bacillati</taxon>
        <taxon>Bacillota</taxon>
        <taxon>Bacilli</taxon>
        <taxon>Bacillales</taxon>
        <taxon>Bacillaceae</taxon>
        <taxon>Pontibacillus</taxon>
    </lineage>
</organism>
<evidence type="ECO:0000256" key="1">
    <source>
        <dbReference type="ARBA" id="ARBA00011073"/>
    </source>
</evidence>
<dbReference type="eggNOG" id="COG1404">
    <property type="taxonomic scope" value="Bacteria"/>
</dbReference>
<dbReference type="InterPro" id="IPR023827">
    <property type="entry name" value="Peptidase_S8_Asp-AS"/>
</dbReference>
<feature type="active site" description="Charge relay system" evidence="5">
    <location>
        <position position="49"/>
    </location>
</feature>
<dbReference type="STRING" id="1385513.N780_01220"/>
<keyword evidence="3 5" id="KW-0378">Hydrolase</keyword>
<dbReference type="GO" id="GO:0006508">
    <property type="term" value="P:proteolysis"/>
    <property type="evidence" value="ECO:0007669"/>
    <property type="project" value="UniProtKB-KW"/>
</dbReference>
<dbReference type="OrthoDB" id="9798386at2"/>
<comment type="similarity">
    <text evidence="1 5 6">Belongs to the peptidase S8 family.</text>
</comment>
<dbReference type="SUPFAM" id="SSF52743">
    <property type="entry name" value="Subtilisin-like"/>
    <property type="match status" value="1"/>
</dbReference>
<keyword evidence="2 5" id="KW-0645">Protease</keyword>
<feature type="domain" description="Peptidase S8/S53" evidence="7">
    <location>
        <begin position="40"/>
        <end position="289"/>
    </location>
</feature>
<dbReference type="RefSeq" id="WP_036781298.1">
    <property type="nucleotide sequence ID" value="NZ_AVBG01000003.1"/>
</dbReference>
<evidence type="ECO:0000256" key="6">
    <source>
        <dbReference type="RuleBase" id="RU003355"/>
    </source>
</evidence>
<name>A0A0A2V069_9BACI</name>
<gene>
    <name evidence="8" type="ORF">N780_01220</name>
</gene>
<dbReference type="InterPro" id="IPR051048">
    <property type="entry name" value="Peptidase_S8/S53_subtilisin"/>
</dbReference>
<dbReference type="CDD" id="cd07477">
    <property type="entry name" value="Peptidases_S8_Subtilisin_subset"/>
    <property type="match status" value="1"/>
</dbReference>